<evidence type="ECO:0000256" key="3">
    <source>
        <dbReference type="ARBA" id="ARBA00022737"/>
    </source>
</evidence>
<feature type="compositionally biased region" description="Basic and acidic residues" evidence="6">
    <location>
        <begin position="453"/>
        <end position="463"/>
    </location>
</feature>
<dbReference type="GO" id="GO:0070161">
    <property type="term" value="C:anchoring junction"/>
    <property type="evidence" value="ECO:0007669"/>
    <property type="project" value="UniProtKB-SubCell"/>
</dbReference>
<dbReference type="InterPro" id="IPR036028">
    <property type="entry name" value="SH3-like_dom_sf"/>
</dbReference>
<evidence type="ECO:0000259" key="7">
    <source>
        <dbReference type="PROSITE" id="PS50002"/>
    </source>
</evidence>
<dbReference type="Pfam" id="PF14604">
    <property type="entry name" value="SH3_9"/>
    <property type="match status" value="1"/>
</dbReference>
<dbReference type="FunFam" id="2.30.30.40:FF:000001">
    <property type="entry name" value="Sorbin and SH3 domain-containing protein 1 isoform 2"/>
    <property type="match status" value="1"/>
</dbReference>
<feature type="compositionally biased region" description="Polar residues" evidence="6">
    <location>
        <begin position="406"/>
        <end position="416"/>
    </location>
</feature>
<feature type="region of interest" description="Disordered" evidence="6">
    <location>
        <begin position="617"/>
        <end position="636"/>
    </location>
</feature>
<keyword evidence="2 5" id="KW-0728">SH3 domain</keyword>
<dbReference type="PANTHER" id="PTHR14167">
    <property type="entry name" value="SH3 DOMAIN-CONTAINING"/>
    <property type="match status" value="1"/>
</dbReference>
<reference evidence="9 10" key="1">
    <citation type="journal article" date="2018" name="Nat. Ecol. Evol.">
        <title>Shark genomes provide insights into elasmobranch evolution and the origin of vertebrates.</title>
        <authorList>
            <person name="Hara Y"/>
            <person name="Yamaguchi K"/>
            <person name="Onimaru K"/>
            <person name="Kadota M"/>
            <person name="Koyanagi M"/>
            <person name="Keeley SD"/>
            <person name="Tatsumi K"/>
            <person name="Tanaka K"/>
            <person name="Motone F"/>
            <person name="Kageyama Y"/>
            <person name="Nozu R"/>
            <person name="Adachi N"/>
            <person name="Nishimura O"/>
            <person name="Nakagawa R"/>
            <person name="Tanegashima C"/>
            <person name="Kiyatake I"/>
            <person name="Matsumoto R"/>
            <person name="Murakumo K"/>
            <person name="Nishida K"/>
            <person name="Terakita A"/>
            <person name="Kuratani S"/>
            <person name="Sato K"/>
            <person name="Hyodo S Kuraku.S."/>
        </authorList>
    </citation>
    <scope>NUCLEOTIDE SEQUENCE [LARGE SCALE GENOMIC DNA]</scope>
</reference>
<dbReference type="InterPro" id="IPR050384">
    <property type="entry name" value="Endophilin_SH3RF"/>
</dbReference>
<feature type="domain" description="SH3" evidence="7">
    <location>
        <begin position="468"/>
        <end position="527"/>
    </location>
</feature>
<accession>A0A401T759</accession>
<feature type="compositionally biased region" description="Polar residues" evidence="6">
    <location>
        <begin position="379"/>
        <end position="398"/>
    </location>
</feature>
<evidence type="ECO:0008006" key="11">
    <source>
        <dbReference type="Google" id="ProtNLM"/>
    </source>
</evidence>
<evidence type="ECO:0000256" key="4">
    <source>
        <dbReference type="ARBA" id="ARBA00022949"/>
    </source>
</evidence>
<dbReference type="SUPFAM" id="SSF50044">
    <property type="entry name" value="SH3-domain"/>
    <property type="match status" value="3"/>
</dbReference>
<keyword evidence="3" id="KW-0677">Repeat</keyword>
<dbReference type="OrthoDB" id="73680at2759"/>
<dbReference type="CDD" id="cd11780">
    <property type="entry name" value="SH3_Sorbs_3"/>
    <property type="match status" value="1"/>
</dbReference>
<feature type="domain" description="SH3" evidence="7">
    <location>
        <begin position="656"/>
        <end position="715"/>
    </location>
</feature>
<dbReference type="OMA" id="NECHTHA"/>
<gene>
    <name evidence="9" type="ORF">chiPu_0016984</name>
</gene>
<feature type="region of interest" description="Disordered" evidence="6">
    <location>
        <begin position="119"/>
        <end position="147"/>
    </location>
</feature>
<dbReference type="PRINTS" id="PR00499">
    <property type="entry name" value="P67PHOX"/>
</dbReference>
<dbReference type="InterPro" id="IPR003127">
    <property type="entry name" value="SoHo_dom"/>
</dbReference>
<evidence type="ECO:0000256" key="2">
    <source>
        <dbReference type="ARBA" id="ARBA00022443"/>
    </source>
</evidence>
<dbReference type="SMART" id="SM00459">
    <property type="entry name" value="Sorb"/>
    <property type="match status" value="1"/>
</dbReference>
<dbReference type="InterPro" id="IPR001452">
    <property type="entry name" value="SH3_domain"/>
</dbReference>
<dbReference type="PANTHER" id="PTHR14167:SF54">
    <property type="entry name" value="VINEXIN"/>
    <property type="match status" value="1"/>
</dbReference>
<dbReference type="Gene3D" id="2.30.30.40">
    <property type="entry name" value="SH3 Domains"/>
    <property type="match status" value="3"/>
</dbReference>
<evidence type="ECO:0000313" key="9">
    <source>
        <dbReference type="EMBL" id="GCC38470.1"/>
    </source>
</evidence>
<keyword evidence="4" id="KW-0965">Cell junction</keyword>
<dbReference type="PROSITE" id="PS50002">
    <property type="entry name" value="SH3"/>
    <property type="match status" value="3"/>
</dbReference>
<evidence type="ECO:0000259" key="8">
    <source>
        <dbReference type="PROSITE" id="PS50831"/>
    </source>
</evidence>
<evidence type="ECO:0000313" key="10">
    <source>
        <dbReference type="Proteomes" id="UP000287033"/>
    </source>
</evidence>
<sequence>MMPSRATLPRTVPLIEQLRERGAAFNPTCLLASALSPTKEETLLLRSFTELVPGTAQRAAQELINWSPILIRKESQGMELKQTFPTASRMESQDGPVCQPKIFLVSKHTSVQLAEQPGGTFQKRIPSPMEAATPPCSSSDSVPTADDFDPSQRLNQLKTELHVSPGTAINGWTEPHNPALVPEMNGSEGHLACLDVAPTDQARVEAGSAQDKTRGRREKIWIKYEGAGPMDEVGMPIASRSSVNKPKDWYRMMFQQIHSRPTDDELDAYDVTDQSNRESQCRDELQHLTNVEIPDSDALQPDFTLSHWKELELRGVESEGLRLQAQHNSIFNYEPGDWTVQGPEEQTSLEKELSQLEAELDSDLQNLKLRLAKRDGKCQESSGRRQFQGQPASVSVMSSPPGWEQSPVNLQPSGQCSKLPGNQILHGVTGTRDHPASSGGPLSCVNNGNSPDGRQDNLTDGPHISETRKMKAARAKFDFQAESAKELTLQKGDVVYIHKVLDQNWLKGEHYGRLGIFPTSYVEFIPDTERPTPIKNPPIQILEYGEAVAIFNFKGNLSVELSFRKGETISLIRRVDDNWFEGRITGTNRQGIFPANYLSSPPPQPAVDTGTMATVSSTKQPVQTSQVSSDPRLQSHRNPMKLVGYQTENTRTGIGESWSPYRALYNYHPVNADELELMEGDLVDVMEKCDDGWFVGTSRRTNNFGTFPGNYVRPA</sequence>
<dbReference type="PRINTS" id="PR00452">
    <property type="entry name" value="SH3DOMAIN"/>
</dbReference>
<dbReference type="EMBL" id="BEZZ01001189">
    <property type="protein sequence ID" value="GCC38470.1"/>
    <property type="molecule type" value="Genomic_DNA"/>
</dbReference>
<evidence type="ECO:0000256" key="6">
    <source>
        <dbReference type="SAM" id="MobiDB-lite"/>
    </source>
</evidence>
<evidence type="ECO:0000256" key="5">
    <source>
        <dbReference type="PROSITE-ProRule" id="PRU00192"/>
    </source>
</evidence>
<feature type="domain" description="SoHo" evidence="8">
    <location>
        <begin position="218"/>
        <end position="278"/>
    </location>
</feature>
<name>A0A401T759_CHIPU</name>
<dbReference type="Proteomes" id="UP000287033">
    <property type="component" value="Unassembled WGS sequence"/>
</dbReference>
<feature type="compositionally biased region" description="Polar residues" evidence="6">
    <location>
        <begin position="617"/>
        <end position="632"/>
    </location>
</feature>
<comment type="caution">
    <text evidence="9">The sequence shown here is derived from an EMBL/GenBank/DDBJ whole genome shotgun (WGS) entry which is preliminary data.</text>
</comment>
<dbReference type="PROSITE" id="PS50831">
    <property type="entry name" value="SOHO"/>
    <property type="match status" value="1"/>
</dbReference>
<organism evidence="9 10">
    <name type="scientific">Chiloscyllium punctatum</name>
    <name type="common">Brownbanded bambooshark</name>
    <name type="synonym">Hemiscyllium punctatum</name>
    <dbReference type="NCBI Taxonomy" id="137246"/>
    <lineage>
        <taxon>Eukaryota</taxon>
        <taxon>Metazoa</taxon>
        <taxon>Chordata</taxon>
        <taxon>Craniata</taxon>
        <taxon>Vertebrata</taxon>
        <taxon>Chondrichthyes</taxon>
        <taxon>Elasmobranchii</taxon>
        <taxon>Galeomorphii</taxon>
        <taxon>Galeoidea</taxon>
        <taxon>Orectolobiformes</taxon>
        <taxon>Hemiscylliidae</taxon>
        <taxon>Chiloscyllium</taxon>
    </lineage>
</organism>
<keyword evidence="10" id="KW-1185">Reference proteome</keyword>
<feature type="region of interest" description="Disordered" evidence="6">
    <location>
        <begin position="375"/>
        <end position="463"/>
    </location>
</feature>
<dbReference type="Pfam" id="PF00018">
    <property type="entry name" value="SH3_1"/>
    <property type="match status" value="2"/>
</dbReference>
<dbReference type="AlphaFoldDB" id="A0A401T759"/>
<protein>
    <recommendedName>
        <fullName evidence="11">Vinexin</fullName>
    </recommendedName>
</protein>
<dbReference type="SMART" id="SM00326">
    <property type="entry name" value="SH3"/>
    <property type="match status" value="3"/>
</dbReference>
<comment type="subcellular location">
    <subcellularLocation>
        <location evidence="1">Cell junction</location>
    </subcellularLocation>
</comment>
<evidence type="ECO:0000256" key="1">
    <source>
        <dbReference type="ARBA" id="ARBA00004282"/>
    </source>
</evidence>
<proteinExistence type="predicted"/>
<dbReference type="Pfam" id="PF02208">
    <property type="entry name" value="Sorb"/>
    <property type="match status" value="1"/>
</dbReference>
<feature type="domain" description="SH3" evidence="7">
    <location>
        <begin position="542"/>
        <end position="603"/>
    </location>
</feature>
<dbReference type="STRING" id="137246.A0A401T759"/>